<dbReference type="InParanoid" id="A0A2J6TFC6"/>
<evidence type="ECO:0000256" key="1">
    <source>
        <dbReference type="SAM" id="Phobius"/>
    </source>
</evidence>
<evidence type="ECO:0000313" key="3">
    <source>
        <dbReference type="EMBL" id="PMD61709.1"/>
    </source>
</evidence>
<proteinExistence type="predicted"/>
<evidence type="ECO:0000313" key="4">
    <source>
        <dbReference type="Proteomes" id="UP000235371"/>
    </source>
</evidence>
<keyword evidence="1" id="KW-0812">Transmembrane</keyword>
<name>A0A2J6TFC6_9HELO</name>
<dbReference type="STRING" id="1095630.A0A2J6TFC6"/>
<protein>
    <recommendedName>
        <fullName evidence="2">DUF8021 domain-containing protein</fullName>
    </recommendedName>
</protein>
<reference evidence="3 4" key="1">
    <citation type="submission" date="2016-04" db="EMBL/GenBank/DDBJ databases">
        <title>A degradative enzymes factory behind the ericoid mycorrhizal symbiosis.</title>
        <authorList>
            <consortium name="DOE Joint Genome Institute"/>
            <person name="Martino E."/>
            <person name="Morin E."/>
            <person name="Grelet G."/>
            <person name="Kuo A."/>
            <person name="Kohler A."/>
            <person name="Daghino S."/>
            <person name="Barry K."/>
            <person name="Choi C."/>
            <person name="Cichocki N."/>
            <person name="Clum A."/>
            <person name="Copeland A."/>
            <person name="Hainaut M."/>
            <person name="Haridas S."/>
            <person name="Labutti K."/>
            <person name="Lindquist E."/>
            <person name="Lipzen A."/>
            <person name="Khouja H.-R."/>
            <person name="Murat C."/>
            <person name="Ohm R."/>
            <person name="Olson A."/>
            <person name="Spatafora J."/>
            <person name="Veneault-Fourrey C."/>
            <person name="Henrissat B."/>
            <person name="Grigoriev I."/>
            <person name="Martin F."/>
            <person name="Perotto S."/>
        </authorList>
    </citation>
    <scope>NUCLEOTIDE SEQUENCE [LARGE SCALE GENOMIC DNA]</scope>
    <source>
        <strain evidence="3 4">E</strain>
    </source>
</reference>
<dbReference type="Pfam" id="PF26061">
    <property type="entry name" value="DUF8021"/>
    <property type="match status" value="1"/>
</dbReference>
<accession>A0A2J6TFC6</accession>
<dbReference type="Proteomes" id="UP000235371">
    <property type="component" value="Unassembled WGS sequence"/>
</dbReference>
<dbReference type="EMBL" id="KZ613786">
    <property type="protein sequence ID" value="PMD61709.1"/>
    <property type="molecule type" value="Genomic_DNA"/>
</dbReference>
<dbReference type="InterPro" id="IPR058334">
    <property type="entry name" value="DUF8021"/>
</dbReference>
<keyword evidence="4" id="KW-1185">Reference proteome</keyword>
<dbReference type="AlphaFoldDB" id="A0A2J6TFC6"/>
<dbReference type="RefSeq" id="XP_024738613.1">
    <property type="nucleotide sequence ID" value="XM_024885785.1"/>
</dbReference>
<evidence type="ECO:0000259" key="2">
    <source>
        <dbReference type="Pfam" id="PF26061"/>
    </source>
</evidence>
<dbReference type="OrthoDB" id="3515051at2759"/>
<feature type="transmembrane region" description="Helical" evidence="1">
    <location>
        <begin position="14"/>
        <end position="34"/>
    </location>
</feature>
<dbReference type="GeneID" id="36593862"/>
<keyword evidence="1" id="KW-0472">Membrane</keyword>
<organism evidence="3 4">
    <name type="scientific">Hyaloscypha bicolor E</name>
    <dbReference type="NCBI Taxonomy" id="1095630"/>
    <lineage>
        <taxon>Eukaryota</taxon>
        <taxon>Fungi</taxon>
        <taxon>Dikarya</taxon>
        <taxon>Ascomycota</taxon>
        <taxon>Pezizomycotina</taxon>
        <taxon>Leotiomycetes</taxon>
        <taxon>Helotiales</taxon>
        <taxon>Hyaloscyphaceae</taxon>
        <taxon>Hyaloscypha</taxon>
        <taxon>Hyaloscypha bicolor</taxon>
    </lineage>
</organism>
<sequence length="269" mass="28885">MGPDQQSSGVFHSILWTGALFVAIVSAHFTRALLQNATAQYIAAQRNGNPALITALASNASHIESENPPMKIDHIRVSAFTIPQIGIKSQPSSRPLLIPEIGRSTQQDISSSLENWEPIPAAKQDSSAVTQAVGDAYFNSFGNINVTVPWRTPCARPEGGACTGANNLTEETCDLGLPFTIKVTNRRHVVGEVMGAVDMFLGFPGLDRSQGQSSMSDSHFFSVDGGKVRYIHTVSSCVEAVCGKDGAGLPWLLRREYALVVKQDATLKC</sequence>
<keyword evidence="1" id="KW-1133">Transmembrane helix</keyword>
<feature type="domain" description="DUF8021" evidence="2">
    <location>
        <begin position="123"/>
        <end position="234"/>
    </location>
</feature>
<gene>
    <name evidence="3" type="ORF">K444DRAFT_652322</name>
</gene>